<accession>V5YNR1</accession>
<geneLocation type="plasmid" evidence="3">
    <name>pM7012</name>
</geneLocation>
<protein>
    <submittedName>
        <fullName evidence="3">Tellurite resistance protein</fullName>
    </submittedName>
</protein>
<reference evidence="3" key="1">
    <citation type="journal article" date="2014" name="Microbiology">
        <title>A 2,4-dichlorophenoxyacetic acid degradation plasmid pM7012 discloses distribution of an unclassified megaplasmid group across bacterial species.</title>
        <authorList>
            <person name="Sakai Y."/>
            <person name="Ogawa N."/>
            <person name="Shimomura Y."/>
            <person name="Fujii T."/>
        </authorList>
    </citation>
    <scope>NUCLEOTIDE SEQUENCE</scope>
    <source>
        <strain evidence="3">M701</strain>
    </source>
</reference>
<dbReference type="PANTHER" id="PTHR38432:SF1">
    <property type="entry name" value="TELA-LIKE PROTEIN SAOUHSC_01408"/>
    <property type="match status" value="1"/>
</dbReference>
<evidence type="ECO:0000256" key="2">
    <source>
        <dbReference type="PIRNR" id="PIRNR026508"/>
    </source>
</evidence>
<dbReference type="PIRSF" id="PIRSF026508">
    <property type="entry name" value="TelA"/>
    <property type="match status" value="1"/>
</dbReference>
<comment type="similarity">
    <text evidence="1 2">Belongs to the TelA family.</text>
</comment>
<proteinExistence type="inferred from homology"/>
<evidence type="ECO:0000313" key="3">
    <source>
        <dbReference type="EMBL" id="BAO19032.1"/>
    </source>
</evidence>
<dbReference type="AlphaFoldDB" id="V5YNR1"/>
<reference evidence="3" key="2">
    <citation type="submission" date="2024-06" db="EMBL/GenBank/DDBJ databases">
        <authorList>
            <person name="Sakai Y."/>
            <person name="Fujii T."/>
        </authorList>
    </citation>
    <scope>NUCLEOTIDE SEQUENCE</scope>
    <source>
        <strain evidence="3">M701</strain>
        <plasmid evidence="3">pM7012</plasmid>
    </source>
</reference>
<evidence type="ECO:0000256" key="1">
    <source>
        <dbReference type="ARBA" id="ARBA00005541"/>
    </source>
</evidence>
<dbReference type="InterPro" id="IPR008863">
    <property type="entry name" value="Toxic_anion-R_TelA"/>
</dbReference>
<sequence>MDTTTQPDREASPGFDVLDPEKQHALLTTIPAADLAEIGLTPADLPAVAECASKFDASNPLSISQWGREIGSHTASYTDELLAEVNSKDLGEVGAKLTRIVVTAKGLGRHALSDSRSRVPVIGPVIDRFKMSRDKVVVHFENSRDLISDLIGEVDRMQQGLSDRVALMEDRFVGVKEEYRLRGINLAAGLVKLSEMREEVARMRRQEITPVLAQEISDLDWRINNLDKRIADLRVAQQATYQMLPKIRMVQAAGIGLIDKFHTIKEVTFPLWKGEFMLSLAINEHKNGVELADTIDDATNEFAVRQAELLKRTSVATARANQRLVMDVSTLDKVNDLLISTVEEVVSIHQEGQRARRQLATQLSDIRGRLESSMVRQTRLLSGGATPPSLNSH</sequence>
<dbReference type="Pfam" id="PF05816">
    <property type="entry name" value="TelA"/>
    <property type="match status" value="1"/>
</dbReference>
<name>V5YNR1_9BURK</name>
<organism evidence="3">
    <name type="scientific">Burkholderia sp. M701</name>
    <dbReference type="NCBI Taxonomy" id="326454"/>
    <lineage>
        <taxon>Bacteria</taxon>
        <taxon>Pseudomonadati</taxon>
        <taxon>Pseudomonadota</taxon>
        <taxon>Betaproteobacteria</taxon>
        <taxon>Burkholderiales</taxon>
        <taxon>Burkholderiaceae</taxon>
        <taxon>Burkholderia</taxon>
    </lineage>
</organism>
<keyword evidence="3" id="KW-0614">Plasmid</keyword>
<dbReference type="EMBL" id="AB853026">
    <property type="protein sequence ID" value="BAO19032.1"/>
    <property type="molecule type" value="Genomic_DNA"/>
</dbReference>
<dbReference type="RefSeq" id="WP_023842575.1">
    <property type="nucleotide sequence ID" value="NC_022995.1"/>
</dbReference>
<dbReference type="PANTHER" id="PTHR38432">
    <property type="entry name" value="TELA-LIKE PROTEIN SAOUHSC_01408"/>
    <property type="match status" value="1"/>
</dbReference>